<evidence type="ECO:0000313" key="1">
    <source>
        <dbReference type="EMBL" id="GAA0206015.1"/>
    </source>
</evidence>
<sequence length="481" mass="52799">MAFFHGVRVKEVPTSILSPVNTTAGLPVVFGTAPVHLTADPAKNVNRPVICYSWNEAVAALGYSENWDEYTLSEVMYAQFKLYGVKPIIFVNVLDPAKHKAEIKDTDGRTVTEGRIVLDEPVLIDSLKVKTAPAAEPAKNLTDYTAAYNDEGRLVISVTPTGALKNADKLYLECTKIDPSKVKDADIIGGASKTGTAGLEWLDSIYTLFSLVPGIVAAPGWSDHPSVAAVMKAKAMNISGLFRCICLTDVDTGAVKHYSDVNEWKNKNSYTGVNQVVCWPCVRNGNMVFRMSTHIIGIIGVMDAENADVPYQSPSNLSMQATGICLKDGTEVTISLTQANLLNSQGIMTALNHVGGWNSWGNYTGAYPSVTDVKDAFICVRRMFDWQHQTFILTYWQKVDQPLTLRLIRTIVDSEKIRLNGLVSRGFLLGADVIFREEENPLTDLLQGIIRIHIFMTPPVAAQSIEGILEYDVNNFKALFA</sequence>
<name>A0ABN0SY35_9FIRM</name>
<comment type="caution">
    <text evidence="1">The sequence shown here is derived from an EMBL/GenBank/DDBJ whole genome shotgun (WGS) entry which is preliminary data.</text>
</comment>
<organism evidence="1 2">
    <name type="scientific">Selenomonas dianae</name>
    <dbReference type="NCBI Taxonomy" id="135079"/>
    <lineage>
        <taxon>Bacteria</taxon>
        <taxon>Bacillati</taxon>
        <taxon>Bacillota</taxon>
        <taxon>Negativicutes</taxon>
        <taxon>Selenomonadales</taxon>
        <taxon>Selenomonadaceae</taxon>
        <taxon>Selenomonas</taxon>
    </lineage>
</organism>
<dbReference type="PANTHER" id="PTHR35861">
    <property type="match status" value="1"/>
</dbReference>
<dbReference type="Proteomes" id="UP001500399">
    <property type="component" value="Unassembled WGS sequence"/>
</dbReference>
<gene>
    <name evidence="1" type="ORF">GCM10008919_06560</name>
</gene>
<evidence type="ECO:0000313" key="2">
    <source>
        <dbReference type="Proteomes" id="UP001500399"/>
    </source>
</evidence>
<dbReference type="EMBL" id="BAAACR010000004">
    <property type="protein sequence ID" value="GAA0206015.1"/>
    <property type="molecule type" value="Genomic_DNA"/>
</dbReference>
<dbReference type="RefSeq" id="WP_304986338.1">
    <property type="nucleotide sequence ID" value="NZ_BAAACR010000004.1"/>
</dbReference>
<dbReference type="InterPro" id="IPR052042">
    <property type="entry name" value="Tail_sheath_structural"/>
</dbReference>
<keyword evidence="2" id="KW-1185">Reference proteome</keyword>
<accession>A0ABN0SY35</accession>
<reference evidence="1 2" key="1">
    <citation type="journal article" date="2019" name="Int. J. Syst. Evol. Microbiol.">
        <title>The Global Catalogue of Microorganisms (GCM) 10K type strain sequencing project: providing services to taxonomists for standard genome sequencing and annotation.</title>
        <authorList>
            <consortium name="The Broad Institute Genomics Platform"/>
            <consortium name="The Broad Institute Genome Sequencing Center for Infectious Disease"/>
            <person name="Wu L."/>
            <person name="Ma J."/>
        </authorList>
    </citation>
    <scope>NUCLEOTIDE SEQUENCE [LARGE SCALE GENOMIC DNA]</scope>
    <source>
        <strain evidence="1 2">JCM 8542</strain>
    </source>
</reference>
<proteinExistence type="predicted"/>
<evidence type="ECO:0008006" key="3">
    <source>
        <dbReference type="Google" id="ProtNLM"/>
    </source>
</evidence>
<protein>
    <recommendedName>
        <fullName evidence="3">Phage tail protein</fullName>
    </recommendedName>
</protein>
<dbReference type="PANTHER" id="PTHR35861:SF2">
    <property type="entry name" value="FELS-2 PROPHAGE PROTEIN"/>
    <property type="match status" value="1"/>
</dbReference>